<protein>
    <recommendedName>
        <fullName evidence="7">Immunity protein 27</fullName>
    </recommendedName>
</protein>
<evidence type="ECO:0008006" key="7">
    <source>
        <dbReference type="Google" id="ProtNLM"/>
    </source>
</evidence>
<evidence type="ECO:0000313" key="1">
    <source>
        <dbReference type="EMBL" id="KAB6143032.1"/>
    </source>
</evidence>
<sequence length="91" mass="10561">MIYSNETEFAGSWLLENGNVKDDNVSMRIKDLIVNYLSEIAMTDDGWQRLYQDPNDGRYWELSYPHSDWEGGGPPSLKNISQLEAKNKYKI</sequence>
<evidence type="ECO:0000313" key="4">
    <source>
        <dbReference type="Proteomes" id="UP000285503"/>
    </source>
</evidence>
<evidence type="ECO:0000313" key="3">
    <source>
        <dbReference type="EMBL" id="RHK23463.1"/>
    </source>
</evidence>
<evidence type="ECO:0000313" key="6">
    <source>
        <dbReference type="Proteomes" id="UP000487596"/>
    </source>
</evidence>
<dbReference type="Proteomes" id="UP000487596">
    <property type="component" value="Unassembled WGS sequence"/>
</dbReference>
<dbReference type="Proteomes" id="UP000285503">
    <property type="component" value="Unassembled WGS sequence"/>
</dbReference>
<dbReference type="GeneID" id="69482621"/>
<reference evidence="5 6" key="2">
    <citation type="journal article" date="2019" name="Nat. Med.">
        <title>A library of human gut bacterial isolates paired with longitudinal multiomics data enables mechanistic microbiome research.</title>
        <authorList>
            <person name="Poyet M."/>
            <person name="Groussin M."/>
            <person name="Gibbons S.M."/>
            <person name="Avila-Pacheco J."/>
            <person name="Jiang X."/>
            <person name="Kearney S.M."/>
            <person name="Perrotta A.R."/>
            <person name="Berdy B."/>
            <person name="Zhao S."/>
            <person name="Lieberman T.D."/>
            <person name="Swanson P.K."/>
            <person name="Smith M."/>
            <person name="Roesemann S."/>
            <person name="Alexander J.E."/>
            <person name="Rich S.A."/>
            <person name="Livny J."/>
            <person name="Vlamakis H."/>
            <person name="Clish C."/>
            <person name="Bullock K."/>
            <person name="Deik A."/>
            <person name="Scott J."/>
            <person name="Pierce K.A."/>
            <person name="Xavier R.J."/>
            <person name="Alm E.J."/>
        </authorList>
    </citation>
    <scope>NUCLEOTIDE SEQUENCE [LARGE SCALE GENOMIC DNA]</scope>
    <source>
        <strain evidence="2 5">BIOML-A16</strain>
        <strain evidence="1 6">BIOML-A62</strain>
    </source>
</reference>
<dbReference type="Proteomes" id="UP000438288">
    <property type="component" value="Unassembled WGS sequence"/>
</dbReference>
<proteinExistence type="predicted"/>
<name>A0A415FKP3_9BACE</name>
<gene>
    <name evidence="3" type="ORF">DW075_16365</name>
    <name evidence="1" type="ORF">GA424_02010</name>
    <name evidence="2" type="ORF">GAZ43_01365</name>
</gene>
<reference evidence="3 4" key="1">
    <citation type="submission" date="2018-08" db="EMBL/GenBank/DDBJ databases">
        <title>A genome reference for cultivated species of the human gut microbiota.</title>
        <authorList>
            <person name="Zou Y."/>
            <person name="Xue W."/>
            <person name="Luo G."/>
        </authorList>
    </citation>
    <scope>NUCLEOTIDE SEQUENCE [LARGE SCALE GENOMIC DNA]</scope>
    <source>
        <strain evidence="3 4">AF46-11NS</strain>
    </source>
</reference>
<dbReference type="Pfam" id="PF15590">
    <property type="entry name" value="Imm27"/>
    <property type="match status" value="1"/>
</dbReference>
<dbReference type="EMBL" id="WDCP01000001">
    <property type="protein sequence ID" value="KAB6342133.1"/>
    <property type="molecule type" value="Genomic_DNA"/>
</dbReference>
<evidence type="ECO:0000313" key="5">
    <source>
        <dbReference type="Proteomes" id="UP000438288"/>
    </source>
</evidence>
<dbReference type="RefSeq" id="WP_008641559.1">
    <property type="nucleotide sequence ID" value="NZ_CP072216.1"/>
</dbReference>
<organism evidence="3 4">
    <name type="scientific">Bacteroides xylanisolvens</name>
    <dbReference type="NCBI Taxonomy" id="371601"/>
    <lineage>
        <taxon>Bacteria</taxon>
        <taxon>Pseudomonadati</taxon>
        <taxon>Bacteroidota</taxon>
        <taxon>Bacteroidia</taxon>
        <taxon>Bacteroidales</taxon>
        <taxon>Bacteroidaceae</taxon>
        <taxon>Bacteroides</taxon>
    </lineage>
</organism>
<dbReference type="AlphaFoldDB" id="A0A415FKP3"/>
<dbReference type="InterPro" id="IPR028960">
    <property type="entry name" value="Imm27"/>
</dbReference>
<dbReference type="EMBL" id="WDEH01000002">
    <property type="protein sequence ID" value="KAB6143032.1"/>
    <property type="molecule type" value="Genomic_DNA"/>
</dbReference>
<accession>A0A415FKP3</accession>
<evidence type="ECO:0000313" key="2">
    <source>
        <dbReference type="EMBL" id="KAB6342133.1"/>
    </source>
</evidence>
<dbReference type="EMBL" id="QRNE01000100">
    <property type="protein sequence ID" value="RHK23463.1"/>
    <property type="molecule type" value="Genomic_DNA"/>
</dbReference>
<comment type="caution">
    <text evidence="3">The sequence shown here is derived from an EMBL/GenBank/DDBJ whole genome shotgun (WGS) entry which is preliminary data.</text>
</comment>